<dbReference type="RefSeq" id="WP_381010918.1">
    <property type="nucleotide sequence ID" value="NZ_JBHTJF010000022.1"/>
</dbReference>
<keyword evidence="2" id="KW-1185">Reference proteome</keyword>
<dbReference type="EMBL" id="JBHTJF010000022">
    <property type="protein sequence ID" value="MFD0943310.1"/>
    <property type="molecule type" value="Genomic_DNA"/>
</dbReference>
<reference evidence="2" key="1">
    <citation type="journal article" date="2019" name="Int. J. Syst. Evol. Microbiol.">
        <title>The Global Catalogue of Microorganisms (GCM) 10K type strain sequencing project: providing services to taxonomists for standard genome sequencing and annotation.</title>
        <authorList>
            <consortium name="The Broad Institute Genomics Platform"/>
            <consortium name="The Broad Institute Genome Sequencing Center for Infectious Disease"/>
            <person name="Wu L."/>
            <person name="Ma J."/>
        </authorList>
    </citation>
    <scope>NUCLEOTIDE SEQUENCE [LARGE SCALE GENOMIC DNA]</scope>
    <source>
        <strain evidence="2">CCUG 63563</strain>
    </source>
</reference>
<dbReference type="Pfam" id="PF01312">
    <property type="entry name" value="Bac_export_2"/>
    <property type="match status" value="1"/>
</dbReference>
<evidence type="ECO:0000313" key="2">
    <source>
        <dbReference type="Proteomes" id="UP001596976"/>
    </source>
</evidence>
<proteinExistence type="predicted"/>
<name>A0ABW3GVX5_9BACL</name>
<comment type="caution">
    <text evidence="1">The sequence shown here is derived from an EMBL/GenBank/DDBJ whole genome shotgun (WGS) entry which is preliminary data.</text>
</comment>
<dbReference type="PANTHER" id="PTHR30531">
    <property type="entry name" value="FLAGELLAR BIOSYNTHETIC PROTEIN FLHB"/>
    <property type="match status" value="1"/>
</dbReference>
<dbReference type="InterPro" id="IPR006135">
    <property type="entry name" value="T3SS_substrate_exporter"/>
</dbReference>
<sequence>MTNKELRKEAVALKYDLDTTTAPVVVAKGKGQVADNILQKAKDHDVPIQEDPTLVQLLGELDINDSIPENLYNAVAEVFAFIYNVDKERKNRLN</sequence>
<dbReference type="InterPro" id="IPR029025">
    <property type="entry name" value="T3SS_substrate_exporter_C"/>
</dbReference>
<dbReference type="Proteomes" id="UP001596976">
    <property type="component" value="Unassembled WGS sequence"/>
</dbReference>
<organism evidence="1 2">
    <name type="scientific">Savagea faecisuis</name>
    <dbReference type="NCBI Taxonomy" id="1274803"/>
    <lineage>
        <taxon>Bacteria</taxon>
        <taxon>Bacillati</taxon>
        <taxon>Bacillota</taxon>
        <taxon>Bacilli</taxon>
        <taxon>Bacillales</taxon>
        <taxon>Caryophanaceae</taxon>
        <taxon>Savagea</taxon>
    </lineage>
</organism>
<accession>A0ABW3GVX5</accession>
<dbReference type="PANTHER" id="PTHR30531:SF12">
    <property type="entry name" value="FLAGELLAR BIOSYNTHETIC PROTEIN FLHB"/>
    <property type="match status" value="1"/>
</dbReference>
<dbReference type="SUPFAM" id="SSF160544">
    <property type="entry name" value="EscU C-terminal domain-like"/>
    <property type="match status" value="1"/>
</dbReference>
<dbReference type="Gene3D" id="3.40.1690.10">
    <property type="entry name" value="secretion proteins EscU"/>
    <property type="match status" value="1"/>
</dbReference>
<evidence type="ECO:0000313" key="1">
    <source>
        <dbReference type="EMBL" id="MFD0943310.1"/>
    </source>
</evidence>
<protein>
    <submittedName>
        <fullName evidence="1">EscU/YscU/HrcU family type III secretion system export apparatus switch protein</fullName>
    </submittedName>
</protein>
<gene>
    <name evidence="1" type="ORF">ACFQ0V_05930</name>
</gene>